<feature type="transmembrane region" description="Helical" evidence="2">
    <location>
        <begin position="137"/>
        <end position="165"/>
    </location>
</feature>
<keyword evidence="2" id="KW-0472">Membrane</keyword>
<evidence type="ECO:0000313" key="5">
    <source>
        <dbReference type="Proteomes" id="UP000694395"/>
    </source>
</evidence>
<keyword evidence="3" id="KW-0732">Signal</keyword>
<sequence>MISFSPFSHRNMNGSQVCLLLYCVVLMGTSVLANDGKIKNETEKGAGAKPNATMGPPGTTHLTQFNSSTHFQSESTTPATLNTRETSGTNSPVNTNNTPSRANTKPSAYPPLKAQTSPTFSPCRSSDFLLDKKEATILLIVTGALVVLCAILLVSTVVLSCHVCCLKRQPHISSRPTRSNIDLVSGTGYWGTGQRTKERPDSEPGETSLMMAELRQTQEGENGKTDKGLGISKQYHLFSLTREGNYNKAA</sequence>
<name>A0A8C7WHI3_ONCMY</name>
<dbReference type="PANTHER" id="PTHR15568">
    <property type="entry name" value="ECOTROPIC VIRAL INTEGRATION SITE 2A"/>
    <property type="match status" value="1"/>
</dbReference>
<evidence type="ECO:0000313" key="4">
    <source>
        <dbReference type="Ensembl" id="ENSOMYP00000095113.2"/>
    </source>
</evidence>
<feature type="region of interest" description="Disordered" evidence="1">
    <location>
        <begin position="68"/>
        <end position="118"/>
    </location>
</feature>
<dbReference type="Pfam" id="PF05399">
    <property type="entry name" value="EVI2A"/>
    <property type="match status" value="1"/>
</dbReference>
<evidence type="ECO:0000256" key="1">
    <source>
        <dbReference type="SAM" id="MobiDB-lite"/>
    </source>
</evidence>
<dbReference type="GO" id="GO:0016020">
    <property type="term" value="C:membrane"/>
    <property type="evidence" value="ECO:0007669"/>
    <property type="project" value="InterPro"/>
</dbReference>
<feature type="signal peptide" evidence="3">
    <location>
        <begin position="1"/>
        <end position="33"/>
    </location>
</feature>
<proteinExistence type="predicted"/>
<dbReference type="InterPro" id="IPR008608">
    <property type="entry name" value="Ectropic_vir_integratn_site_2A"/>
</dbReference>
<feature type="compositionally biased region" description="Polar residues" evidence="1">
    <location>
        <begin position="68"/>
        <end position="85"/>
    </location>
</feature>
<reference evidence="4" key="1">
    <citation type="submission" date="2020-07" db="EMBL/GenBank/DDBJ databases">
        <title>A long reads based de novo assembly of the rainbow trout Arlee double haploid line genome.</title>
        <authorList>
            <person name="Gao G."/>
            <person name="Palti Y."/>
        </authorList>
    </citation>
    <scope>NUCLEOTIDE SEQUENCE [LARGE SCALE GENOMIC DNA]</scope>
</reference>
<dbReference type="Proteomes" id="UP000694395">
    <property type="component" value="Chromosome 12"/>
</dbReference>
<organism evidence="4 5">
    <name type="scientific">Oncorhynchus mykiss</name>
    <name type="common">Rainbow trout</name>
    <name type="synonym">Salmo gairdneri</name>
    <dbReference type="NCBI Taxonomy" id="8022"/>
    <lineage>
        <taxon>Eukaryota</taxon>
        <taxon>Metazoa</taxon>
        <taxon>Chordata</taxon>
        <taxon>Craniata</taxon>
        <taxon>Vertebrata</taxon>
        <taxon>Euteleostomi</taxon>
        <taxon>Actinopterygii</taxon>
        <taxon>Neopterygii</taxon>
        <taxon>Teleostei</taxon>
        <taxon>Protacanthopterygii</taxon>
        <taxon>Salmoniformes</taxon>
        <taxon>Salmonidae</taxon>
        <taxon>Salmoninae</taxon>
        <taxon>Oncorhynchus</taxon>
    </lineage>
</organism>
<reference evidence="4" key="3">
    <citation type="submission" date="2025-09" db="UniProtKB">
        <authorList>
            <consortium name="Ensembl"/>
        </authorList>
    </citation>
    <scope>IDENTIFICATION</scope>
</reference>
<feature type="region of interest" description="Disordered" evidence="1">
    <location>
        <begin position="184"/>
        <end position="207"/>
    </location>
</feature>
<accession>A0A8C7WHI3</accession>
<dbReference type="Ensembl" id="ENSOMYT00000103375.2">
    <property type="protein sequence ID" value="ENSOMYP00000095113.2"/>
    <property type="gene ID" value="ENSOMYG00000043376.2"/>
</dbReference>
<keyword evidence="2" id="KW-0812">Transmembrane</keyword>
<keyword evidence="2" id="KW-1133">Transmembrane helix</keyword>
<dbReference type="GeneTree" id="ENSGT00940000181892"/>
<keyword evidence="5" id="KW-1185">Reference proteome</keyword>
<feature type="chain" id="PRO_5035456878" evidence="3">
    <location>
        <begin position="34"/>
        <end position="250"/>
    </location>
</feature>
<feature type="region of interest" description="Disordered" evidence="1">
    <location>
        <begin position="41"/>
        <end position="60"/>
    </location>
</feature>
<reference evidence="4" key="2">
    <citation type="submission" date="2025-08" db="UniProtKB">
        <authorList>
            <consortium name="Ensembl"/>
        </authorList>
    </citation>
    <scope>IDENTIFICATION</scope>
</reference>
<evidence type="ECO:0000256" key="3">
    <source>
        <dbReference type="SAM" id="SignalP"/>
    </source>
</evidence>
<dbReference type="PANTHER" id="PTHR15568:SF0">
    <property type="entry name" value="PROTEIN EVI2A"/>
    <property type="match status" value="1"/>
</dbReference>
<feature type="compositionally biased region" description="Low complexity" evidence="1">
    <location>
        <begin position="86"/>
        <end position="100"/>
    </location>
</feature>
<protein>
    <submittedName>
        <fullName evidence="4">Uncharacterized protein</fullName>
    </submittedName>
</protein>
<evidence type="ECO:0000256" key="2">
    <source>
        <dbReference type="SAM" id="Phobius"/>
    </source>
</evidence>
<dbReference type="AlphaFoldDB" id="A0A8C7WHI3"/>